<dbReference type="EMBL" id="MN740595">
    <property type="protein sequence ID" value="QHS78245.1"/>
    <property type="molecule type" value="Genomic_DNA"/>
</dbReference>
<evidence type="ECO:0000313" key="1">
    <source>
        <dbReference type="EMBL" id="QHS78245.1"/>
    </source>
</evidence>
<evidence type="ECO:0008006" key="2">
    <source>
        <dbReference type="Google" id="ProtNLM"/>
    </source>
</evidence>
<sequence length="250" mass="29777">MFENTQDLNIKYTVNYNSRPLTFLEKKIFNEDKKLNLKDYDLTNPEILGSLSIYYDIQYIKEPSQENENLRLCILLKLSKFEPKKGNLRMGCFYSEKKDYIKGIEYWKKAIEFESPEAYMNLFLTQKEINEKQDLDLLFNALKLKYYPVIILIVLHLLEIKDFTPMSKFLEYGIYKECDDFMKILNKFIPSYLLRLPFTSKLIQDKKAEIFHRVIESEINEDRDKTLIIQLSENFFIIPGSSKELIGIYG</sequence>
<proteinExistence type="predicted"/>
<reference evidence="1" key="1">
    <citation type="journal article" date="2020" name="Nature">
        <title>Giant virus diversity and host interactions through global metagenomics.</title>
        <authorList>
            <person name="Schulz F."/>
            <person name="Roux S."/>
            <person name="Paez-Espino D."/>
            <person name="Jungbluth S."/>
            <person name="Walsh D.A."/>
            <person name="Denef V.J."/>
            <person name="McMahon K.D."/>
            <person name="Konstantinidis K.T."/>
            <person name="Eloe-Fadrosh E.A."/>
            <person name="Kyrpides N.C."/>
            <person name="Woyke T."/>
        </authorList>
    </citation>
    <scope>NUCLEOTIDE SEQUENCE</scope>
    <source>
        <strain evidence="1">GVMAG-S-1021933-23</strain>
    </source>
</reference>
<protein>
    <recommendedName>
        <fullName evidence="2">Tetratricopeptide repeat protein</fullName>
    </recommendedName>
</protein>
<name>A0A6C0AFU1_9ZZZZ</name>
<dbReference type="AlphaFoldDB" id="A0A6C0AFU1"/>
<accession>A0A6C0AFU1</accession>
<organism evidence="1">
    <name type="scientific">viral metagenome</name>
    <dbReference type="NCBI Taxonomy" id="1070528"/>
    <lineage>
        <taxon>unclassified sequences</taxon>
        <taxon>metagenomes</taxon>
        <taxon>organismal metagenomes</taxon>
    </lineage>
</organism>
<dbReference type="SUPFAM" id="SSF81901">
    <property type="entry name" value="HCP-like"/>
    <property type="match status" value="1"/>
</dbReference>